<evidence type="ECO:0000256" key="2">
    <source>
        <dbReference type="ARBA" id="ARBA00023015"/>
    </source>
</evidence>
<dbReference type="SMART" id="SM00448">
    <property type="entry name" value="REC"/>
    <property type="match status" value="1"/>
</dbReference>
<protein>
    <recommendedName>
        <fullName evidence="1">Stage 0 sporulation protein A homolog</fullName>
    </recommendedName>
</protein>
<dbReference type="InterPro" id="IPR011006">
    <property type="entry name" value="CheY-like_superfamily"/>
</dbReference>
<dbReference type="GO" id="GO:0003700">
    <property type="term" value="F:DNA-binding transcription factor activity"/>
    <property type="evidence" value="ECO:0007669"/>
    <property type="project" value="InterPro"/>
</dbReference>
<dbReference type="InterPro" id="IPR009057">
    <property type="entry name" value="Homeodomain-like_sf"/>
</dbReference>
<comment type="function">
    <text evidence="5">May play the central regulatory role in sporulation. It may be an element of the effector pathway responsible for the activation of sporulation genes in response to nutritional stress. Spo0A may act in concert with spo0H (a sigma factor) to control the expression of some genes that are critical to the sporulation process.</text>
</comment>
<evidence type="ECO:0000256" key="1">
    <source>
        <dbReference type="ARBA" id="ARBA00018672"/>
    </source>
</evidence>
<keyword evidence="3" id="KW-0238">DNA-binding</keyword>
<evidence type="ECO:0000259" key="8">
    <source>
        <dbReference type="PROSITE" id="PS50110"/>
    </source>
</evidence>
<feature type="domain" description="Response regulatory" evidence="8">
    <location>
        <begin position="3"/>
        <end position="120"/>
    </location>
</feature>
<comment type="caution">
    <text evidence="9">The sequence shown here is derived from an EMBL/GenBank/DDBJ whole genome shotgun (WGS) entry which is preliminary data.</text>
</comment>
<dbReference type="InterPro" id="IPR018060">
    <property type="entry name" value="HTH_AraC"/>
</dbReference>
<dbReference type="SUPFAM" id="SSF46689">
    <property type="entry name" value="Homeodomain-like"/>
    <property type="match status" value="2"/>
</dbReference>
<dbReference type="PROSITE" id="PS01124">
    <property type="entry name" value="HTH_ARAC_FAMILY_2"/>
    <property type="match status" value="1"/>
</dbReference>
<dbReference type="SUPFAM" id="SSF52172">
    <property type="entry name" value="CheY-like"/>
    <property type="match status" value="1"/>
</dbReference>
<dbReference type="GO" id="GO:0000160">
    <property type="term" value="P:phosphorelay signal transduction system"/>
    <property type="evidence" value="ECO:0007669"/>
    <property type="project" value="InterPro"/>
</dbReference>
<dbReference type="Pfam" id="PF12833">
    <property type="entry name" value="HTH_18"/>
    <property type="match status" value="1"/>
</dbReference>
<dbReference type="EMBL" id="JAQIFT010000043">
    <property type="protein sequence ID" value="MDA3731945.1"/>
    <property type="molecule type" value="Genomic_DNA"/>
</dbReference>
<dbReference type="RefSeq" id="WP_271012251.1">
    <property type="nucleotide sequence ID" value="NZ_JAQIFT010000043.1"/>
</dbReference>
<dbReference type="PROSITE" id="PS00041">
    <property type="entry name" value="HTH_ARAC_FAMILY_1"/>
    <property type="match status" value="1"/>
</dbReference>
<dbReference type="Pfam" id="PF00072">
    <property type="entry name" value="Response_reg"/>
    <property type="match status" value="1"/>
</dbReference>
<feature type="modified residue" description="4-aspartylphosphate" evidence="6">
    <location>
        <position position="55"/>
    </location>
</feature>
<dbReference type="CDD" id="cd17536">
    <property type="entry name" value="REC_YesN-like"/>
    <property type="match status" value="1"/>
</dbReference>
<dbReference type="PANTHER" id="PTHR43280:SF28">
    <property type="entry name" value="HTH-TYPE TRANSCRIPTIONAL ACTIVATOR RHAS"/>
    <property type="match status" value="1"/>
</dbReference>
<feature type="domain" description="HTH araC/xylS-type" evidence="7">
    <location>
        <begin position="415"/>
        <end position="512"/>
    </location>
</feature>
<keyword evidence="6" id="KW-0597">Phosphoprotein</keyword>
<reference evidence="9" key="1">
    <citation type="journal article" date="2023" name="Int. J. Syst. Evol. Microbiol.">
        <title>&lt;i&gt;Holtiella tumoricola&lt;/i&gt; gen. nov. sp. nov., isolated from a human clinical sample.</title>
        <authorList>
            <person name="Allen-Vercoe E."/>
            <person name="Daigneault M.C."/>
            <person name="Vancuren S.J."/>
            <person name="Cochrane K."/>
            <person name="O'Neal L.L."/>
            <person name="Sankaranarayanan K."/>
            <person name="Lawson P.A."/>
        </authorList>
    </citation>
    <scope>NUCLEOTIDE SEQUENCE</scope>
    <source>
        <strain evidence="9">CC70A</strain>
    </source>
</reference>
<dbReference type="GO" id="GO:0043565">
    <property type="term" value="F:sequence-specific DNA binding"/>
    <property type="evidence" value="ECO:0007669"/>
    <property type="project" value="InterPro"/>
</dbReference>
<dbReference type="Proteomes" id="UP001169242">
    <property type="component" value="Unassembled WGS sequence"/>
</dbReference>
<dbReference type="PROSITE" id="PS50110">
    <property type="entry name" value="RESPONSE_REGULATORY"/>
    <property type="match status" value="1"/>
</dbReference>
<dbReference type="PANTHER" id="PTHR43280">
    <property type="entry name" value="ARAC-FAMILY TRANSCRIPTIONAL REGULATOR"/>
    <property type="match status" value="1"/>
</dbReference>
<proteinExistence type="predicted"/>
<dbReference type="InterPro" id="IPR018062">
    <property type="entry name" value="HTH_AraC-typ_CS"/>
</dbReference>
<evidence type="ECO:0000256" key="3">
    <source>
        <dbReference type="ARBA" id="ARBA00023125"/>
    </source>
</evidence>
<keyword evidence="2" id="KW-0805">Transcription regulation</keyword>
<evidence type="ECO:0000256" key="5">
    <source>
        <dbReference type="ARBA" id="ARBA00024867"/>
    </source>
</evidence>
<accession>A0AA42J146</accession>
<dbReference type="InterPro" id="IPR001789">
    <property type="entry name" value="Sig_transdc_resp-reg_receiver"/>
</dbReference>
<dbReference type="Gene3D" id="1.10.10.60">
    <property type="entry name" value="Homeodomain-like"/>
    <property type="match status" value="2"/>
</dbReference>
<sequence>MIKVIIAEDEMLVRIGLKHSIDWNTLGMEVVADVDNGQSAYQCFLEKRPQIIITDLKMPKMGGVELIQKIREIDQECIIIVISCVEDFEIVRGMIAYNIFDYLSKALMNMKQMNDVLQKAKNTLCNQYQKLQVIEEEYIEDTLEKSLIEYLIEEKLTVEEFVQSTKEPGIPCMAIMVNKSFLNDCKNIRRNIRRNSTLKDLLKNSLMHVRGQVYTLSDELDIIFIEEKDIANHEMLEKDLLHIVHTSKELLKVDLKIVITHLAEGWGQLQEKYKKNKVLAKQFYFLETPLIWEFNTFKIESYIQKLLQPIQQESLEWMLADSQKEYYNQIIKNMVADCADENNTDYKQLIQDKIICLANLINNTTKTNTTEEMIQLQREIINTYTLLDTLNVYRGFVEKVKETMREHFPKKDEIVKALHYIEKNYNKDIGLKGVAGYVNLSPNYFSTLFKKEMGQSFVDYMMYLKIEKAKELLKTNMLFYQIAEEVGFAEETYFSKMFKLKTGLSPREWKLNLERKI</sequence>
<evidence type="ECO:0000259" key="7">
    <source>
        <dbReference type="PROSITE" id="PS01124"/>
    </source>
</evidence>
<evidence type="ECO:0000256" key="6">
    <source>
        <dbReference type="PROSITE-ProRule" id="PRU00169"/>
    </source>
</evidence>
<dbReference type="Gene3D" id="3.40.50.2300">
    <property type="match status" value="1"/>
</dbReference>
<name>A0AA42J146_9FIRM</name>
<evidence type="ECO:0000313" key="9">
    <source>
        <dbReference type="EMBL" id="MDA3731945.1"/>
    </source>
</evidence>
<organism evidence="9 10">
    <name type="scientific">Holtiella tumoricola</name>
    <dbReference type="NCBI Taxonomy" id="3018743"/>
    <lineage>
        <taxon>Bacteria</taxon>
        <taxon>Bacillati</taxon>
        <taxon>Bacillota</taxon>
        <taxon>Clostridia</taxon>
        <taxon>Lachnospirales</taxon>
        <taxon>Cellulosilyticaceae</taxon>
        <taxon>Holtiella</taxon>
    </lineage>
</organism>
<keyword evidence="10" id="KW-1185">Reference proteome</keyword>
<dbReference type="AlphaFoldDB" id="A0AA42J146"/>
<dbReference type="SMART" id="SM00342">
    <property type="entry name" value="HTH_ARAC"/>
    <property type="match status" value="1"/>
</dbReference>
<evidence type="ECO:0000313" key="10">
    <source>
        <dbReference type="Proteomes" id="UP001169242"/>
    </source>
</evidence>
<keyword evidence="4" id="KW-0804">Transcription</keyword>
<evidence type="ECO:0000256" key="4">
    <source>
        <dbReference type="ARBA" id="ARBA00023163"/>
    </source>
</evidence>
<gene>
    <name evidence="9" type="ORF">PBV87_10685</name>
</gene>